<dbReference type="EMBL" id="SUMG01000002">
    <property type="protein sequence ID" value="NBG87254.1"/>
    <property type="molecule type" value="Genomic_DNA"/>
</dbReference>
<proteinExistence type="predicted"/>
<dbReference type="InterPro" id="IPR010722">
    <property type="entry name" value="BATS_dom"/>
</dbReference>
<dbReference type="RefSeq" id="WP_160718567.1">
    <property type="nucleotide sequence ID" value="NZ_SUMG01000002.1"/>
</dbReference>
<evidence type="ECO:0000256" key="4">
    <source>
        <dbReference type="ARBA" id="ARBA00022723"/>
    </source>
</evidence>
<dbReference type="Proteomes" id="UP000449710">
    <property type="component" value="Unassembled WGS sequence"/>
</dbReference>
<dbReference type="GO" id="GO:0005506">
    <property type="term" value="F:iron ion binding"/>
    <property type="evidence" value="ECO:0007669"/>
    <property type="project" value="InterPro"/>
</dbReference>
<evidence type="ECO:0000256" key="2">
    <source>
        <dbReference type="ARBA" id="ARBA00022485"/>
    </source>
</evidence>
<comment type="caution">
    <text evidence="8">The sequence shown here is derived from an EMBL/GenBank/DDBJ whole genome shotgun (WGS) entry which is preliminary data.</text>
</comment>
<keyword evidence="3" id="KW-0949">S-adenosyl-L-methionine</keyword>
<gene>
    <name evidence="8" type="primary">thiH</name>
    <name evidence="8" type="ORF">ISALK_01950</name>
</gene>
<dbReference type="SFLD" id="SFLDS00029">
    <property type="entry name" value="Radical_SAM"/>
    <property type="match status" value="1"/>
</dbReference>
<dbReference type="CDD" id="cd01335">
    <property type="entry name" value="Radical_SAM"/>
    <property type="match status" value="1"/>
</dbReference>
<reference evidence="8 9" key="1">
    <citation type="submission" date="2019-04" db="EMBL/GenBank/DDBJ databases">
        <title>Isachenkonia alkalipeptolytica gen. nov. sp. nov. a new anaerobic, alkiliphilic organothrophic bacterium capable to reduce synthesized ferrihydrite isolated from a soda lake.</title>
        <authorList>
            <person name="Toshchakov S.V."/>
            <person name="Zavarzina D.G."/>
            <person name="Zhilina T.N."/>
            <person name="Kostrikina N.A."/>
            <person name="Kublanov I.V."/>
        </authorList>
    </citation>
    <scope>NUCLEOTIDE SEQUENCE [LARGE SCALE GENOMIC DNA]</scope>
    <source>
        <strain evidence="8 9">Z-1701</strain>
    </source>
</reference>
<evidence type="ECO:0000256" key="5">
    <source>
        <dbReference type="ARBA" id="ARBA00023004"/>
    </source>
</evidence>
<keyword evidence="4" id="KW-0479">Metal-binding</keyword>
<organism evidence="8 9">
    <name type="scientific">Isachenkonia alkalipeptolytica</name>
    <dbReference type="NCBI Taxonomy" id="2565777"/>
    <lineage>
        <taxon>Bacteria</taxon>
        <taxon>Bacillati</taxon>
        <taxon>Bacillota</taxon>
        <taxon>Clostridia</taxon>
        <taxon>Eubacteriales</taxon>
        <taxon>Clostridiaceae</taxon>
        <taxon>Isachenkonia</taxon>
    </lineage>
</organism>
<dbReference type="Pfam" id="PF06968">
    <property type="entry name" value="BATS"/>
    <property type="match status" value="1"/>
</dbReference>
<dbReference type="InterPro" id="IPR058240">
    <property type="entry name" value="rSAM_sf"/>
</dbReference>
<dbReference type="PROSITE" id="PS51918">
    <property type="entry name" value="RADICAL_SAM"/>
    <property type="match status" value="1"/>
</dbReference>
<dbReference type="PANTHER" id="PTHR43583">
    <property type="entry name" value="2-IMINOACETATE SYNTHASE"/>
    <property type="match status" value="1"/>
</dbReference>
<dbReference type="PANTHER" id="PTHR43583:SF1">
    <property type="entry name" value="2-IMINOACETATE SYNTHASE"/>
    <property type="match status" value="1"/>
</dbReference>
<dbReference type="SFLD" id="SFLDF00301">
    <property type="entry name" value="2-iminoacetate_synthase_(ThiH)"/>
    <property type="match status" value="1"/>
</dbReference>
<dbReference type="AlphaFoldDB" id="A0AA44BCD0"/>
<dbReference type="InterPro" id="IPR013785">
    <property type="entry name" value="Aldolase_TIM"/>
</dbReference>
<evidence type="ECO:0000256" key="3">
    <source>
        <dbReference type="ARBA" id="ARBA00022691"/>
    </source>
</evidence>
<dbReference type="InterPro" id="IPR034428">
    <property type="entry name" value="ThiH/NoCL/HydG-like"/>
</dbReference>
<comment type="cofactor">
    <cofactor evidence="1">
        <name>[4Fe-4S] cluster</name>
        <dbReference type="ChEBI" id="CHEBI:49883"/>
    </cofactor>
</comment>
<dbReference type="NCBIfam" id="TIGR02351">
    <property type="entry name" value="thiH"/>
    <property type="match status" value="1"/>
</dbReference>
<name>A0AA44BCD0_9CLOT</name>
<evidence type="ECO:0000313" key="8">
    <source>
        <dbReference type="EMBL" id="NBG87254.1"/>
    </source>
</evidence>
<feature type="domain" description="Radical SAM core" evidence="7">
    <location>
        <begin position="70"/>
        <end position="299"/>
    </location>
</feature>
<dbReference type="EC" id="4.1.99.19" evidence="8"/>
<sequence length="367" mass="41696">MELLDVLGRYPEEWVDSFLQKVTGERIEEILKKEDLSLEDYLSLLSPAANNYLEEMAVRAHQKNLQHFGKTILLYTPLYISNYCVNECLYCGYNKHSDIPRKKLSLEEIDREAKIISDKGIQHILLLSGESPVDTSLEYLESVVTVLKKYFQSIALEIYPLKEEGYRRLVQKGVDGVTLYQEVYHRGIYQKLHPKGPKSNYNFRIEALERGIKGGVASVNLGALLGLSDFRKEAFYTGVHSKYLLDTYPSVATSVSFPRMQPFLGGYEDIDPVPDQDFVQILLAYKNFLPMTGITLSTREDPALRENLIPLGITKMSAGVSTAVGGHSREKENTEQFEISDNRSIEEVKASILKKGYQPILQDWVPL</sequence>
<protein>
    <submittedName>
        <fullName evidence="8">2-iminoacetate synthase ThiH</fullName>
        <ecNumber evidence="8">4.1.99.19</ecNumber>
    </submittedName>
</protein>
<evidence type="ECO:0000259" key="7">
    <source>
        <dbReference type="PROSITE" id="PS51918"/>
    </source>
</evidence>
<dbReference type="SUPFAM" id="SSF102114">
    <property type="entry name" value="Radical SAM enzymes"/>
    <property type="match status" value="1"/>
</dbReference>
<dbReference type="Gene3D" id="3.20.20.70">
    <property type="entry name" value="Aldolase class I"/>
    <property type="match status" value="1"/>
</dbReference>
<dbReference type="GO" id="GO:0036355">
    <property type="term" value="F:2-iminoacetate synthase activity"/>
    <property type="evidence" value="ECO:0007669"/>
    <property type="project" value="UniProtKB-EC"/>
</dbReference>
<dbReference type="InterPro" id="IPR007197">
    <property type="entry name" value="rSAM"/>
</dbReference>
<dbReference type="SFLD" id="SFLDG01060">
    <property type="entry name" value="BATS_domain_containing"/>
    <property type="match status" value="1"/>
</dbReference>
<evidence type="ECO:0000256" key="1">
    <source>
        <dbReference type="ARBA" id="ARBA00001966"/>
    </source>
</evidence>
<keyword evidence="5" id="KW-0408">Iron</keyword>
<keyword evidence="9" id="KW-1185">Reference proteome</keyword>
<keyword evidence="2" id="KW-0004">4Fe-4S</keyword>
<dbReference type="InterPro" id="IPR012726">
    <property type="entry name" value="ThiH"/>
</dbReference>
<dbReference type="SMART" id="SM00876">
    <property type="entry name" value="BATS"/>
    <property type="match status" value="1"/>
</dbReference>
<dbReference type="Pfam" id="PF04055">
    <property type="entry name" value="Radical_SAM"/>
    <property type="match status" value="1"/>
</dbReference>
<dbReference type="GO" id="GO:0051539">
    <property type="term" value="F:4 iron, 4 sulfur cluster binding"/>
    <property type="evidence" value="ECO:0007669"/>
    <property type="project" value="UniProtKB-KW"/>
</dbReference>
<dbReference type="SFLD" id="SFLDG01081">
    <property type="entry name" value="cleavage_of_the_Ca-Cb_bond_in"/>
    <property type="match status" value="1"/>
</dbReference>
<evidence type="ECO:0000256" key="6">
    <source>
        <dbReference type="ARBA" id="ARBA00023014"/>
    </source>
</evidence>
<keyword evidence="8" id="KW-0456">Lyase</keyword>
<evidence type="ECO:0000313" key="9">
    <source>
        <dbReference type="Proteomes" id="UP000449710"/>
    </source>
</evidence>
<accession>A0AA44BCD0</accession>
<keyword evidence="6" id="KW-0411">Iron-sulfur</keyword>